<feature type="transmembrane region" description="Helical" evidence="7">
    <location>
        <begin position="87"/>
        <end position="104"/>
    </location>
</feature>
<evidence type="ECO:0000313" key="9">
    <source>
        <dbReference type="Proteomes" id="UP000554286"/>
    </source>
</evidence>
<name>A0A7W6RAB4_9PROT</name>
<organism evidence="8 9">
    <name type="scientific">Roseospira visakhapatnamensis</name>
    <dbReference type="NCBI Taxonomy" id="390880"/>
    <lineage>
        <taxon>Bacteria</taxon>
        <taxon>Pseudomonadati</taxon>
        <taxon>Pseudomonadota</taxon>
        <taxon>Alphaproteobacteria</taxon>
        <taxon>Rhodospirillales</taxon>
        <taxon>Rhodospirillaceae</taxon>
        <taxon>Roseospira</taxon>
    </lineage>
</organism>
<dbReference type="PANTHER" id="PTHR34857">
    <property type="entry name" value="SLL0384 PROTEIN"/>
    <property type="match status" value="1"/>
</dbReference>
<keyword evidence="9" id="KW-1185">Reference proteome</keyword>
<feature type="transmembrane region" description="Helical" evidence="7">
    <location>
        <begin position="124"/>
        <end position="143"/>
    </location>
</feature>
<keyword evidence="3" id="KW-1003">Cell membrane</keyword>
<accession>A0A7W6RAB4</accession>
<evidence type="ECO:0000256" key="1">
    <source>
        <dbReference type="ARBA" id="ARBA00004651"/>
    </source>
</evidence>
<dbReference type="CDD" id="cd16914">
    <property type="entry name" value="EcfT"/>
    <property type="match status" value="1"/>
</dbReference>
<evidence type="ECO:0000256" key="6">
    <source>
        <dbReference type="ARBA" id="ARBA00023136"/>
    </source>
</evidence>
<dbReference type="Pfam" id="PF02361">
    <property type="entry name" value="CbiQ"/>
    <property type="match status" value="1"/>
</dbReference>
<dbReference type="AlphaFoldDB" id="A0A7W6RAB4"/>
<dbReference type="InterPro" id="IPR003339">
    <property type="entry name" value="ABC/ECF_trnsptr_transmembrane"/>
</dbReference>
<evidence type="ECO:0000256" key="2">
    <source>
        <dbReference type="ARBA" id="ARBA00008564"/>
    </source>
</evidence>
<dbReference type="GO" id="GO:0006824">
    <property type="term" value="P:cobalt ion transport"/>
    <property type="evidence" value="ECO:0007669"/>
    <property type="project" value="InterPro"/>
</dbReference>
<dbReference type="NCBIfam" id="TIGR02454">
    <property type="entry name" value="ECF_T_CbiQ"/>
    <property type="match status" value="1"/>
</dbReference>
<feature type="transmembrane region" description="Helical" evidence="7">
    <location>
        <begin position="250"/>
        <end position="273"/>
    </location>
</feature>
<protein>
    <submittedName>
        <fullName evidence="8">Cobalt/nickel transport system permease protein</fullName>
    </submittedName>
</protein>
<proteinExistence type="inferred from homology"/>
<feature type="transmembrane region" description="Helical" evidence="7">
    <location>
        <begin position="42"/>
        <end position="75"/>
    </location>
</feature>
<keyword evidence="6 7" id="KW-0472">Membrane</keyword>
<dbReference type="Proteomes" id="UP000554286">
    <property type="component" value="Unassembled WGS sequence"/>
</dbReference>
<keyword evidence="4 7" id="KW-0812">Transmembrane</keyword>
<reference evidence="8 9" key="1">
    <citation type="submission" date="2020-08" db="EMBL/GenBank/DDBJ databases">
        <title>Genome sequencing of Purple Non-Sulfur Bacteria from various extreme environments.</title>
        <authorList>
            <person name="Mayer M."/>
        </authorList>
    </citation>
    <scope>NUCLEOTIDE SEQUENCE [LARGE SCALE GENOMIC DNA]</scope>
    <source>
        <strain evidence="8 9">JA131</strain>
    </source>
</reference>
<evidence type="ECO:0000256" key="3">
    <source>
        <dbReference type="ARBA" id="ARBA00022475"/>
    </source>
</evidence>
<dbReference type="InterPro" id="IPR012809">
    <property type="entry name" value="ECF_CbiQ"/>
</dbReference>
<evidence type="ECO:0000313" key="8">
    <source>
        <dbReference type="EMBL" id="MBB4264866.1"/>
    </source>
</evidence>
<evidence type="ECO:0000256" key="4">
    <source>
        <dbReference type="ARBA" id="ARBA00022692"/>
    </source>
</evidence>
<evidence type="ECO:0000256" key="5">
    <source>
        <dbReference type="ARBA" id="ARBA00022989"/>
    </source>
</evidence>
<dbReference type="GO" id="GO:0043190">
    <property type="term" value="C:ATP-binding cassette (ABC) transporter complex"/>
    <property type="evidence" value="ECO:0007669"/>
    <property type="project" value="InterPro"/>
</dbReference>
<comment type="caution">
    <text evidence="8">The sequence shown here is derived from an EMBL/GenBank/DDBJ whole genome shotgun (WGS) entry which is preliminary data.</text>
</comment>
<sequence length="274" mass="29441">MSHRVEAVGSSARAGAAVRSAPQAIGGPGGGWLGAVDPRTRLLGAIAFAGVTVALSSLAALLMALTLAGAALLAARLPAGPTLRRMAMMDGFIVFMLVLLPFTMPGDPAFWVFGWPASWAGLERAAAIALTANAIVLMLLSLVGSLEPTTLGHALARLRCPERLVHLLLFTVRYITVVEDEYRRLRRAMKTRGFRPRTNGHTFRSLGYLIGMLLVRALERSERILQAMKCRGFTGRLPLLDDLRYGPRDVLFIGTTVPALGLLLTLDALYVGLV</sequence>
<dbReference type="EMBL" id="JACIGK010000002">
    <property type="protein sequence ID" value="MBB4264866.1"/>
    <property type="molecule type" value="Genomic_DNA"/>
</dbReference>
<evidence type="ECO:0000256" key="7">
    <source>
        <dbReference type="SAM" id="Phobius"/>
    </source>
</evidence>
<comment type="subcellular location">
    <subcellularLocation>
        <location evidence="1">Cell membrane</location>
        <topology evidence="1">Multi-pass membrane protein</topology>
    </subcellularLocation>
</comment>
<gene>
    <name evidence="8" type="ORF">GGD89_000473</name>
</gene>
<dbReference type="RefSeq" id="WP_184042491.1">
    <property type="nucleotide sequence ID" value="NZ_JACIGK010000002.1"/>
</dbReference>
<comment type="similarity">
    <text evidence="2">Belongs to the CbiQ family.</text>
</comment>
<dbReference type="InterPro" id="IPR051611">
    <property type="entry name" value="ECF_transporter_component"/>
</dbReference>
<dbReference type="PANTHER" id="PTHR34857:SF2">
    <property type="entry name" value="SLL0384 PROTEIN"/>
    <property type="match status" value="1"/>
</dbReference>
<keyword evidence="5 7" id="KW-1133">Transmembrane helix</keyword>